<comment type="caution">
    <text evidence="4">The sequence shown here is derived from an EMBL/GenBank/DDBJ whole genome shotgun (WGS) entry which is preliminary data.</text>
</comment>
<dbReference type="GO" id="GO:0009249">
    <property type="term" value="P:protein lipoylation"/>
    <property type="evidence" value="ECO:0007669"/>
    <property type="project" value="TreeGrafter"/>
</dbReference>
<dbReference type="PATRIC" id="fig|1423779.3.peg.906"/>
<dbReference type="EMBL" id="AZGE01000020">
    <property type="protein sequence ID" value="KRM14811.1"/>
    <property type="molecule type" value="Genomic_DNA"/>
</dbReference>
<dbReference type="PANTHER" id="PTHR11715:SF3">
    <property type="entry name" value="GLYCINE CLEAVAGE SYSTEM H PROTEIN-RELATED"/>
    <property type="match status" value="1"/>
</dbReference>
<dbReference type="Pfam" id="PF01597">
    <property type="entry name" value="GCV_H"/>
    <property type="match status" value="1"/>
</dbReference>
<protein>
    <submittedName>
        <fullName evidence="4">Glycine cleavage system H family protein</fullName>
    </submittedName>
</protein>
<sequence>MATKNTYFWTKQQADGTTQVGLNDQGRDDLGEVSFIDLPAAGTELEVGGKFISVEAEKAVTDLESPVAGTIVAVNEKLADQPEDLSSSDDQQNWIVTVK</sequence>
<dbReference type="SUPFAM" id="SSF51230">
    <property type="entry name" value="Single hybrid motif"/>
    <property type="match status" value="1"/>
</dbReference>
<dbReference type="InterPro" id="IPR003016">
    <property type="entry name" value="2-oxoA_DH_lipoyl-BS"/>
</dbReference>
<evidence type="ECO:0000313" key="4">
    <source>
        <dbReference type="EMBL" id="KRM14811.1"/>
    </source>
</evidence>
<dbReference type="AlphaFoldDB" id="A0A0R1WGN8"/>
<accession>A0A0R1WGN8</accession>
<dbReference type="Proteomes" id="UP000050973">
    <property type="component" value="Unassembled WGS sequence"/>
</dbReference>
<organism evidence="4 5">
    <name type="scientific">Limosilactobacillus oris DSM 4864</name>
    <dbReference type="NCBI Taxonomy" id="1423779"/>
    <lineage>
        <taxon>Bacteria</taxon>
        <taxon>Bacillati</taxon>
        <taxon>Bacillota</taxon>
        <taxon>Bacilli</taxon>
        <taxon>Lactobacillales</taxon>
        <taxon>Lactobacillaceae</taxon>
        <taxon>Limosilactobacillus</taxon>
    </lineage>
</organism>
<dbReference type="GO" id="GO:0005960">
    <property type="term" value="C:glycine cleavage complex"/>
    <property type="evidence" value="ECO:0007669"/>
    <property type="project" value="InterPro"/>
</dbReference>
<dbReference type="InterPro" id="IPR033753">
    <property type="entry name" value="GCV_H/Fam206"/>
</dbReference>
<evidence type="ECO:0000259" key="3">
    <source>
        <dbReference type="PROSITE" id="PS50968"/>
    </source>
</evidence>
<dbReference type="InterPro" id="IPR002930">
    <property type="entry name" value="GCV_H"/>
</dbReference>
<dbReference type="GO" id="GO:0005829">
    <property type="term" value="C:cytosol"/>
    <property type="evidence" value="ECO:0007669"/>
    <property type="project" value="TreeGrafter"/>
</dbReference>
<evidence type="ECO:0000256" key="2">
    <source>
        <dbReference type="ARBA" id="ARBA00022823"/>
    </source>
</evidence>
<dbReference type="InterPro" id="IPR000089">
    <property type="entry name" value="Biotin_lipoyl"/>
</dbReference>
<dbReference type="Gene3D" id="2.40.50.100">
    <property type="match status" value="1"/>
</dbReference>
<dbReference type="PROSITE" id="PS00189">
    <property type="entry name" value="LIPOYL"/>
    <property type="match status" value="1"/>
</dbReference>
<proteinExistence type="inferred from homology"/>
<gene>
    <name evidence="4" type="ORF">FC49_GL000887</name>
</gene>
<comment type="similarity">
    <text evidence="1">Belongs to the GcvH family.</text>
</comment>
<evidence type="ECO:0000256" key="1">
    <source>
        <dbReference type="ARBA" id="ARBA00009249"/>
    </source>
</evidence>
<keyword evidence="2" id="KW-0450">Lipoyl</keyword>
<dbReference type="RefSeq" id="WP_003711628.1">
    <property type="nucleotide sequence ID" value="NZ_AZGE01000020.1"/>
</dbReference>
<name>A0A0R1WGN8_9LACO</name>
<dbReference type="PANTHER" id="PTHR11715">
    <property type="entry name" value="GLYCINE CLEAVAGE SYSTEM H PROTEIN"/>
    <property type="match status" value="1"/>
</dbReference>
<evidence type="ECO:0000313" key="5">
    <source>
        <dbReference type="Proteomes" id="UP000050973"/>
    </source>
</evidence>
<reference evidence="4 5" key="1">
    <citation type="journal article" date="2015" name="Genome Announc.">
        <title>Expanding the biotechnology potential of lactobacilli through comparative genomics of 213 strains and associated genera.</title>
        <authorList>
            <person name="Sun Z."/>
            <person name="Harris H.M."/>
            <person name="McCann A."/>
            <person name="Guo C."/>
            <person name="Argimon S."/>
            <person name="Zhang W."/>
            <person name="Yang X."/>
            <person name="Jeffery I.B."/>
            <person name="Cooney J.C."/>
            <person name="Kagawa T.F."/>
            <person name="Liu W."/>
            <person name="Song Y."/>
            <person name="Salvetti E."/>
            <person name="Wrobel A."/>
            <person name="Rasinkangas P."/>
            <person name="Parkhill J."/>
            <person name="Rea M.C."/>
            <person name="O'Sullivan O."/>
            <person name="Ritari J."/>
            <person name="Douillard F.P."/>
            <person name="Paul Ross R."/>
            <person name="Yang R."/>
            <person name="Briner A.E."/>
            <person name="Felis G.E."/>
            <person name="de Vos W.M."/>
            <person name="Barrangou R."/>
            <person name="Klaenhammer T.R."/>
            <person name="Caufield P.W."/>
            <person name="Cui Y."/>
            <person name="Zhang H."/>
            <person name="O'Toole P.W."/>
        </authorList>
    </citation>
    <scope>NUCLEOTIDE SEQUENCE [LARGE SCALE GENOMIC DNA]</scope>
    <source>
        <strain evidence="4 5">DSM 4864</strain>
    </source>
</reference>
<feature type="domain" description="Lipoyl-binding" evidence="3">
    <location>
        <begin position="17"/>
        <end position="99"/>
    </location>
</feature>
<dbReference type="PROSITE" id="PS50968">
    <property type="entry name" value="BIOTINYL_LIPOYL"/>
    <property type="match status" value="1"/>
</dbReference>
<dbReference type="InterPro" id="IPR011053">
    <property type="entry name" value="Single_hybrid_motif"/>
</dbReference>
<dbReference type="GO" id="GO:0019464">
    <property type="term" value="P:glycine decarboxylation via glycine cleavage system"/>
    <property type="evidence" value="ECO:0007669"/>
    <property type="project" value="InterPro"/>
</dbReference>
<dbReference type="CDD" id="cd06848">
    <property type="entry name" value="GCS_H"/>
    <property type="match status" value="1"/>
</dbReference>